<name>A0ABR2YGT2_9CHLO</name>
<comment type="caution">
    <text evidence="2">The sequence shown here is derived from an EMBL/GenBank/DDBJ whole genome shotgun (WGS) entry which is preliminary data.</text>
</comment>
<evidence type="ECO:0000313" key="3">
    <source>
        <dbReference type="Proteomes" id="UP001491310"/>
    </source>
</evidence>
<evidence type="ECO:0000313" key="2">
    <source>
        <dbReference type="EMBL" id="KAK9905045.1"/>
    </source>
</evidence>
<proteinExistence type="predicted"/>
<dbReference type="InterPro" id="IPR002654">
    <property type="entry name" value="Glyco_trans_25"/>
</dbReference>
<sequence>MFSAHPRHIASLHIRVKAHNASDVQLSVFLISLPQSSDRRERIRPQLLRHAASITEVQAIDGRKGDLQQFTIKVPPSCDATTKAQLAVTASHLKAIHEAYRSNADMALIVEDDMKVLRWPSHGLLYTAPPDWDILLLYMMGAQADSIYRSPSSLWVAWGPSIFSAGAYIIHRPAMQKILDSYMPGASQSEKFTTLDLTAVSTNWEHPLACQSERVVFSVVMQPSPLHTGTLAEL</sequence>
<protein>
    <recommendedName>
        <fullName evidence="1">Glycosyl transferase family 25 domain-containing protein</fullName>
    </recommendedName>
</protein>
<dbReference type="EMBL" id="JALJOT010000012">
    <property type="protein sequence ID" value="KAK9905045.1"/>
    <property type="molecule type" value="Genomic_DNA"/>
</dbReference>
<dbReference type="Pfam" id="PF01755">
    <property type="entry name" value="Glyco_transf_25"/>
    <property type="match status" value="1"/>
</dbReference>
<gene>
    <name evidence="2" type="ORF">WJX75_008545</name>
</gene>
<dbReference type="Proteomes" id="UP001491310">
    <property type="component" value="Unassembled WGS sequence"/>
</dbReference>
<organism evidence="2 3">
    <name type="scientific">Coccomyxa subellipsoidea</name>
    <dbReference type="NCBI Taxonomy" id="248742"/>
    <lineage>
        <taxon>Eukaryota</taxon>
        <taxon>Viridiplantae</taxon>
        <taxon>Chlorophyta</taxon>
        <taxon>core chlorophytes</taxon>
        <taxon>Trebouxiophyceae</taxon>
        <taxon>Trebouxiophyceae incertae sedis</taxon>
        <taxon>Coccomyxaceae</taxon>
        <taxon>Coccomyxa</taxon>
    </lineage>
</organism>
<keyword evidence="3" id="KW-1185">Reference proteome</keyword>
<feature type="domain" description="Glycosyl transferase family 25" evidence="1">
    <location>
        <begin position="27"/>
        <end position="116"/>
    </location>
</feature>
<accession>A0ABR2YGT2</accession>
<evidence type="ECO:0000259" key="1">
    <source>
        <dbReference type="Pfam" id="PF01755"/>
    </source>
</evidence>
<reference evidence="2 3" key="1">
    <citation type="journal article" date="2024" name="Nat. Commun.">
        <title>Phylogenomics reveals the evolutionary origins of lichenization in chlorophyte algae.</title>
        <authorList>
            <person name="Puginier C."/>
            <person name="Libourel C."/>
            <person name="Otte J."/>
            <person name="Skaloud P."/>
            <person name="Haon M."/>
            <person name="Grisel S."/>
            <person name="Petersen M."/>
            <person name="Berrin J.G."/>
            <person name="Delaux P.M."/>
            <person name="Dal Grande F."/>
            <person name="Keller J."/>
        </authorList>
    </citation>
    <scope>NUCLEOTIDE SEQUENCE [LARGE SCALE GENOMIC DNA]</scope>
    <source>
        <strain evidence="2 3">SAG 216-7</strain>
    </source>
</reference>